<dbReference type="InterPro" id="IPR045871">
    <property type="entry name" value="AHP1-5/YPD1"/>
</dbReference>
<dbReference type="GO" id="GO:0000160">
    <property type="term" value="P:phosphorelay signal transduction system"/>
    <property type="evidence" value="ECO:0007669"/>
    <property type="project" value="UniProtKB-UniRule"/>
</dbReference>
<dbReference type="AlphaFoldDB" id="A0AAV0FAZ1"/>
<accession>A0AAV0FAZ1</accession>
<proteinExistence type="predicted"/>
<name>A0AAV0FAZ1_9ASTE</name>
<dbReference type="InterPro" id="IPR036641">
    <property type="entry name" value="HPT_dom_sf"/>
</dbReference>
<keyword evidence="3 6" id="KW-0902">Two-component regulatory system</keyword>
<dbReference type="GO" id="GO:0005634">
    <property type="term" value="C:nucleus"/>
    <property type="evidence" value="ECO:0007669"/>
    <property type="project" value="UniProtKB-SubCell"/>
</dbReference>
<dbReference type="PANTHER" id="PTHR28242">
    <property type="entry name" value="PHOSPHORELAY INTERMEDIATE PROTEIN YPD1"/>
    <property type="match status" value="1"/>
</dbReference>
<evidence type="ECO:0000256" key="5">
    <source>
        <dbReference type="PROSITE-ProRule" id="PRU00110"/>
    </source>
</evidence>
<dbReference type="Proteomes" id="UP001152523">
    <property type="component" value="Unassembled WGS sequence"/>
</dbReference>
<dbReference type="FunFam" id="1.20.120.160:FF:000001">
    <property type="entry name" value="Histidine-containing phosphotransfer protein 1"/>
    <property type="match status" value="1"/>
</dbReference>
<protein>
    <recommendedName>
        <fullName evidence="6">Histidine-containing phosphotransfer protein</fullName>
    </recommendedName>
</protein>
<keyword evidence="1" id="KW-0963">Cytoplasm</keyword>
<keyword evidence="2 6" id="KW-0932">Cytokinin signaling pathway</keyword>
<dbReference type="EMBL" id="CAMAPF010000972">
    <property type="protein sequence ID" value="CAH9132680.1"/>
    <property type="molecule type" value="Genomic_DNA"/>
</dbReference>
<comment type="function">
    <text evidence="6">Functions as a two-component phosphorelay mediators between cytokinin sensor histidine kinases and response regulators (B-type ARRs). Plays an important role in propagating cytokinin signal transduction.</text>
</comment>
<comment type="caution">
    <text evidence="8">The sequence shown here is derived from an EMBL/GenBank/DDBJ whole genome shotgun (WGS) entry which is preliminary data.</text>
</comment>
<feature type="modified residue" description="Phosphohistidine" evidence="5">
    <location>
        <position position="79"/>
    </location>
</feature>
<dbReference type="PANTHER" id="PTHR28242:SF13">
    <property type="entry name" value="HISTIDINE-CONTAINING PHOSPHOTRANSFER PROTEIN 5"/>
    <property type="match status" value="1"/>
</dbReference>
<sequence length="184" mass="20835">MDVSQLQKQFLDVVVSIYRQNVLDDQYAQLRQLEDESNPDFVLEVVMLFFEDSERIIDCLTTAMQQQIVDFKQVDAIAHQFKGSTSSVGAQRVKNACLCMRTLCEQENLDGCLQCLQLIKHEYFLVKNGLETIVKMEQQIMAAGGTIPAFSVGTDASPEGSRRFLEFWVKNANGSGHKELVYLN</sequence>
<dbReference type="GO" id="GO:0005829">
    <property type="term" value="C:cytosol"/>
    <property type="evidence" value="ECO:0007669"/>
    <property type="project" value="UniProtKB-SubCell"/>
</dbReference>
<dbReference type="GO" id="GO:0009927">
    <property type="term" value="F:histidine phosphotransfer kinase activity"/>
    <property type="evidence" value="ECO:0007669"/>
    <property type="project" value="UniProtKB-UniRule"/>
</dbReference>
<dbReference type="InterPro" id="IPR008207">
    <property type="entry name" value="Sig_transdc_His_kin_Hpt_dom"/>
</dbReference>
<keyword evidence="5" id="KW-0597">Phosphoprotein</keyword>
<dbReference type="Gene3D" id="1.20.120.160">
    <property type="entry name" value="HPT domain"/>
    <property type="match status" value="1"/>
</dbReference>
<organism evidence="8 9">
    <name type="scientific">Cuscuta epithymum</name>
    <dbReference type="NCBI Taxonomy" id="186058"/>
    <lineage>
        <taxon>Eukaryota</taxon>
        <taxon>Viridiplantae</taxon>
        <taxon>Streptophyta</taxon>
        <taxon>Embryophyta</taxon>
        <taxon>Tracheophyta</taxon>
        <taxon>Spermatophyta</taxon>
        <taxon>Magnoliopsida</taxon>
        <taxon>eudicotyledons</taxon>
        <taxon>Gunneridae</taxon>
        <taxon>Pentapetalae</taxon>
        <taxon>asterids</taxon>
        <taxon>lamiids</taxon>
        <taxon>Solanales</taxon>
        <taxon>Convolvulaceae</taxon>
        <taxon>Cuscuteae</taxon>
        <taxon>Cuscuta</taxon>
        <taxon>Cuscuta subgen. Cuscuta</taxon>
    </lineage>
</organism>
<dbReference type="CDD" id="cd00088">
    <property type="entry name" value="HPT"/>
    <property type="match status" value="1"/>
</dbReference>
<reference evidence="8" key="1">
    <citation type="submission" date="2022-07" db="EMBL/GenBank/DDBJ databases">
        <authorList>
            <person name="Macas J."/>
            <person name="Novak P."/>
            <person name="Neumann P."/>
        </authorList>
    </citation>
    <scope>NUCLEOTIDE SEQUENCE</scope>
</reference>
<evidence type="ECO:0000256" key="1">
    <source>
        <dbReference type="ARBA" id="ARBA00022490"/>
    </source>
</evidence>
<dbReference type="GO" id="GO:0009736">
    <property type="term" value="P:cytokinin-activated signaling pathway"/>
    <property type="evidence" value="ECO:0007669"/>
    <property type="project" value="UniProtKB-KW"/>
</dbReference>
<comment type="subcellular location">
    <subcellularLocation>
        <location evidence="6">Cytoplasm</location>
        <location evidence="6">Cytosol</location>
    </subcellularLocation>
    <subcellularLocation>
        <location evidence="6">Nucleus</location>
    </subcellularLocation>
</comment>
<comment type="domain">
    <text evidence="6">Histidine-containing phosphotransfer domain (HPt) contains an active histidine that mediates the phosphotransfer.</text>
</comment>
<dbReference type="Pfam" id="PF01627">
    <property type="entry name" value="Hpt"/>
    <property type="match status" value="1"/>
</dbReference>
<evidence type="ECO:0000256" key="2">
    <source>
        <dbReference type="ARBA" id="ARBA00022864"/>
    </source>
</evidence>
<evidence type="ECO:0000259" key="7">
    <source>
        <dbReference type="PROSITE" id="PS50894"/>
    </source>
</evidence>
<keyword evidence="4" id="KW-0539">Nucleus</keyword>
<dbReference type="GO" id="GO:0043424">
    <property type="term" value="F:protein histidine kinase binding"/>
    <property type="evidence" value="ECO:0007669"/>
    <property type="project" value="UniProtKB-UniRule"/>
</dbReference>
<evidence type="ECO:0000256" key="4">
    <source>
        <dbReference type="ARBA" id="ARBA00023242"/>
    </source>
</evidence>
<dbReference type="PROSITE" id="PS50894">
    <property type="entry name" value="HPT"/>
    <property type="match status" value="1"/>
</dbReference>
<gene>
    <name evidence="8" type="ORF">CEPIT_LOCUS32368</name>
</gene>
<keyword evidence="9" id="KW-1185">Reference proteome</keyword>
<feature type="domain" description="HPt" evidence="7">
    <location>
        <begin position="38"/>
        <end position="143"/>
    </location>
</feature>
<evidence type="ECO:0000256" key="6">
    <source>
        <dbReference type="RuleBase" id="RU369004"/>
    </source>
</evidence>
<dbReference type="SUPFAM" id="SSF47226">
    <property type="entry name" value="Histidine-containing phosphotransfer domain, HPT domain"/>
    <property type="match status" value="1"/>
</dbReference>
<evidence type="ECO:0000256" key="3">
    <source>
        <dbReference type="ARBA" id="ARBA00023012"/>
    </source>
</evidence>
<evidence type="ECO:0000313" key="8">
    <source>
        <dbReference type="EMBL" id="CAH9132680.1"/>
    </source>
</evidence>
<evidence type="ECO:0000313" key="9">
    <source>
        <dbReference type="Proteomes" id="UP001152523"/>
    </source>
</evidence>